<keyword evidence="6" id="KW-1185">Reference proteome</keyword>
<dbReference type="InterPro" id="IPR018062">
    <property type="entry name" value="HTH_AraC-typ_CS"/>
</dbReference>
<evidence type="ECO:0000256" key="3">
    <source>
        <dbReference type="ARBA" id="ARBA00023163"/>
    </source>
</evidence>
<keyword evidence="2" id="KW-0238">DNA-binding</keyword>
<feature type="domain" description="HTH araC/xylS-type" evidence="4">
    <location>
        <begin position="152"/>
        <end position="250"/>
    </location>
</feature>
<dbReference type="SMART" id="SM00342">
    <property type="entry name" value="HTH_ARAC"/>
    <property type="match status" value="1"/>
</dbReference>
<dbReference type="PANTHER" id="PTHR43280:SF2">
    <property type="entry name" value="HTH-TYPE TRANSCRIPTIONAL REGULATOR EXSA"/>
    <property type="match status" value="1"/>
</dbReference>
<keyword evidence="1" id="KW-0805">Transcription regulation</keyword>
<dbReference type="PROSITE" id="PS01124">
    <property type="entry name" value="HTH_ARAC_FAMILY_2"/>
    <property type="match status" value="1"/>
</dbReference>
<reference evidence="5 6" key="1">
    <citation type="submission" date="2021-06" db="EMBL/GenBank/DDBJ databases">
        <authorList>
            <person name="Criscuolo A."/>
        </authorList>
    </citation>
    <scope>NUCLEOTIDE SEQUENCE [LARGE SCALE GENOMIC DNA]</scope>
    <source>
        <strain evidence="6">CIP 111802</strain>
    </source>
</reference>
<name>A0ABM8VUN5_9BACL</name>
<dbReference type="Proteomes" id="UP000730618">
    <property type="component" value="Unassembled WGS sequence"/>
</dbReference>
<proteinExistence type="predicted"/>
<comment type="caution">
    <text evidence="5">The sequence shown here is derived from an EMBL/GenBank/DDBJ whole genome shotgun (WGS) entry which is preliminary data.</text>
</comment>
<organism evidence="5 6">
    <name type="scientific">Paenibacillus allorhizosphaerae</name>
    <dbReference type="NCBI Taxonomy" id="2849866"/>
    <lineage>
        <taxon>Bacteria</taxon>
        <taxon>Bacillati</taxon>
        <taxon>Bacillota</taxon>
        <taxon>Bacilli</taxon>
        <taxon>Bacillales</taxon>
        <taxon>Paenibacillaceae</taxon>
        <taxon>Paenibacillus</taxon>
    </lineage>
</organism>
<evidence type="ECO:0000313" key="6">
    <source>
        <dbReference type="Proteomes" id="UP000730618"/>
    </source>
</evidence>
<evidence type="ECO:0000256" key="1">
    <source>
        <dbReference type="ARBA" id="ARBA00023015"/>
    </source>
</evidence>
<dbReference type="RefSeq" id="WP_218103331.1">
    <property type="nucleotide sequence ID" value="NZ_CAJVCE010000051.1"/>
</dbReference>
<dbReference type="Pfam" id="PF12833">
    <property type="entry name" value="HTH_18"/>
    <property type="match status" value="1"/>
</dbReference>
<dbReference type="EMBL" id="CAJVCE010000051">
    <property type="protein sequence ID" value="CAG7658912.1"/>
    <property type="molecule type" value="Genomic_DNA"/>
</dbReference>
<dbReference type="InterPro" id="IPR018060">
    <property type="entry name" value="HTH_AraC"/>
</dbReference>
<protein>
    <submittedName>
        <fullName evidence="5">HTH-type transcriptional activator RhaS</fullName>
    </submittedName>
</protein>
<keyword evidence="3" id="KW-0804">Transcription</keyword>
<dbReference type="PROSITE" id="PS00041">
    <property type="entry name" value="HTH_ARAC_FAMILY_1"/>
    <property type="match status" value="1"/>
</dbReference>
<evidence type="ECO:0000256" key="2">
    <source>
        <dbReference type="ARBA" id="ARBA00023125"/>
    </source>
</evidence>
<accession>A0ABM8VUN5</accession>
<sequence>MIHITSLIEEYIAPLRKSTWNCDKNEFYLLESNKDIVVHSGQYYNTELTYGGIFIGKKMIIYNRNQNKGTSVKAIKFQTTNNNQCIISERISVPPSFISSILKEAYSQIRNLTLLNKLEEQMNSWFDISVERDNLVHIRNKDINGKIDNRLIIVNRYIRSNYQKALTLHDLAYLIKCNHVYLSNTYSKVFGISPIKHVQNLKMKRAKELLQNTDYQVGEIAIKLGYASCSQFTDLFKRYYDLTPMQFRRSGK</sequence>
<evidence type="ECO:0000313" key="5">
    <source>
        <dbReference type="EMBL" id="CAG7658912.1"/>
    </source>
</evidence>
<gene>
    <name evidence="5" type="primary">rhaS_45</name>
    <name evidence="5" type="ORF">PAECIP111802_07211</name>
</gene>
<dbReference type="PANTHER" id="PTHR43280">
    <property type="entry name" value="ARAC-FAMILY TRANSCRIPTIONAL REGULATOR"/>
    <property type="match status" value="1"/>
</dbReference>
<evidence type="ECO:0000259" key="4">
    <source>
        <dbReference type="PROSITE" id="PS01124"/>
    </source>
</evidence>